<keyword evidence="1" id="KW-1133">Transmembrane helix</keyword>
<sequence>MGGKAFRTLVWSLFYFYYVWHFLFIRHNGSPHWPACTMSWATAVSTLLLFMTLLDVYFLFFSPCQLVSASTRVFGIGVGDVQFMGRQVICSSIRGWSGGFTEMNPTNQQVVGTGARFVCRAVAVGHLGTAPWVLAKL</sequence>
<dbReference type="EMBL" id="JAHMHR010000019">
    <property type="protein sequence ID" value="KAK1676084.1"/>
    <property type="molecule type" value="Genomic_DNA"/>
</dbReference>
<proteinExistence type="predicted"/>
<name>A0AAJ0ALG0_9PEZI</name>
<comment type="caution">
    <text evidence="2">The sequence shown here is derived from an EMBL/GenBank/DDBJ whole genome shotgun (WGS) entry which is preliminary data.</text>
</comment>
<keyword evidence="3" id="KW-1185">Reference proteome</keyword>
<evidence type="ECO:0000313" key="2">
    <source>
        <dbReference type="EMBL" id="KAK1676084.1"/>
    </source>
</evidence>
<evidence type="ECO:0000256" key="1">
    <source>
        <dbReference type="SAM" id="Phobius"/>
    </source>
</evidence>
<gene>
    <name evidence="2" type="ORF">BDP55DRAFT_663121</name>
</gene>
<evidence type="ECO:0000313" key="3">
    <source>
        <dbReference type="Proteomes" id="UP001224890"/>
    </source>
</evidence>
<feature type="transmembrane region" description="Helical" evidence="1">
    <location>
        <begin position="37"/>
        <end position="60"/>
    </location>
</feature>
<dbReference type="GeneID" id="85459380"/>
<reference evidence="2" key="1">
    <citation type="submission" date="2021-06" db="EMBL/GenBank/DDBJ databases">
        <title>Comparative genomics, transcriptomics and evolutionary studies reveal genomic signatures of adaptation to plant cell wall in hemibiotrophic fungi.</title>
        <authorList>
            <consortium name="DOE Joint Genome Institute"/>
            <person name="Baroncelli R."/>
            <person name="Diaz J.F."/>
            <person name="Benocci T."/>
            <person name="Peng M."/>
            <person name="Battaglia E."/>
            <person name="Haridas S."/>
            <person name="Andreopoulos W."/>
            <person name="Labutti K."/>
            <person name="Pangilinan J."/>
            <person name="Floch G.L."/>
            <person name="Makela M.R."/>
            <person name="Henrissat B."/>
            <person name="Grigoriev I.V."/>
            <person name="Crouch J.A."/>
            <person name="De Vries R.P."/>
            <person name="Sukno S.A."/>
            <person name="Thon M.R."/>
        </authorList>
    </citation>
    <scope>NUCLEOTIDE SEQUENCE</scope>
    <source>
        <strain evidence="2">CBS 193.32</strain>
    </source>
</reference>
<dbReference type="RefSeq" id="XP_060430087.1">
    <property type="nucleotide sequence ID" value="XM_060574854.1"/>
</dbReference>
<dbReference type="Proteomes" id="UP001224890">
    <property type="component" value="Unassembled WGS sequence"/>
</dbReference>
<keyword evidence="1" id="KW-0472">Membrane</keyword>
<accession>A0AAJ0ALG0</accession>
<organism evidence="2 3">
    <name type="scientific">Colletotrichum godetiae</name>
    <dbReference type="NCBI Taxonomy" id="1209918"/>
    <lineage>
        <taxon>Eukaryota</taxon>
        <taxon>Fungi</taxon>
        <taxon>Dikarya</taxon>
        <taxon>Ascomycota</taxon>
        <taxon>Pezizomycotina</taxon>
        <taxon>Sordariomycetes</taxon>
        <taxon>Hypocreomycetidae</taxon>
        <taxon>Glomerellales</taxon>
        <taxon>Glomerellaceae</taxon>
        <taxon>Colletotrichum</taxon>
        <taxon>Colletotrichum acutatum species complex</taxon>
    </lineage>
</organism>
<feature type="transmembrane region" description="Helical" evidence="1">
    <location>
        <begin position="6"/>
        <end position="25"/>
    </location>
</feature>
<protein>
    <submittedName>
        <fullName evidence="2">Uncharacterized protein</fullName>
    </submittedName>
</protein>
<keyword evidence="1" id="KW-0812">Transmembrane</keyword>
<dbReference type="AlphaFoldDB" id="A0AAJ0ALG0"/>